<dbReference type="AlphaFoldDB" id="A0A183N916"/>
<organism evidence="1 2">
    <name type="scientific">Schistosoma margrebowiei</name>
    <dbReference type="NCBI Taxonomy" id="48269"/>
    <lineage>
        <taxon>Eukaryota</taxon>
        <taxon>Metazoa</taxon>
        <taxon>Spiralia</taxon>
        <taxon>Lophotrochozoa</taxon>
        <taxon>Platyhelminthes</taxon>
        <taxon>Trematoda</taxon>
        <taxon>Digenea</taxon>
        <taxon>Strigeidida</taxon>
        <taxon>Schistosomatoidea</taxon>
        <taxon>Schistosomatidae</taxon>
        <taxon>Schistosoma</taxon>
    </lineage>
</organism>
<protein>
    <submittedName>
        <fullName evidence="1">Uncharacterized protein</fullName>
    </submittedName>
</protein>
<evidence type="ECO:0000313" key="1">
    <source>
        <dbReference type="EMBL" id="VDP52818.1"/>
    </source>
</evidence>
<reference evidence="1 2" key="1">
    <citation type="submission" date="2018-11" db="EMBL/GenBank/DDBJ databases">
        <authorList>
            <consortium name="Pathogen Informatics"/>
        </authorList>
    </citation>
    <scope>NUCLEOTIDE SEQUENCE [LARGE SCALE GENOMIC DNA]</scope>
    <source>
        <strain evidence="1 2">Zambia</strain>
    </source>
</reference>
<gene>
    <name evidence="1" type="ORF">SMRZ_LOCUS24791</name>
</gene>
<dbReference type="STRING" id="48269.A0A183N916"/>
<accession>A0A183N916</accession>
<proteinExistence type="predicted"/>
<evidence type="ECO:0000313" key="2">
    <source>
        <dbReference type="Proteomes" id="UP000277204"/>
    </source>
</evidence>
<dbReference type="Proteomes" id="UP000277204">
    <property type="component" value="Unassembled WGS sequence"/>
</dbReference>
<dbReference type="EMBL" id="UZAI01020690">
    <property type="protein sequence ID" value="VDP52818.1"/>
    <property type="molecule type" value="Genomic_DNA"/>
</dbReference>
<name>A0A183N916_9TREM</name>
<keyword evidence="2" id="KW-1185">Reference proteome</keyword>
<sequence>MGLRLKSTLFMSAAFKLPSSMHYHIVEMTQPLIEDCPISMTSFEALSLDLENHPVTPIHQSKNIKVPILSFGHNELSVTDPELTFGDTYSGNELSYRFTGHSFYPPPQTFFESPHVRKGKSCVTKSGFGNDFESEIDSPLYSLKSILESPQVVPKGQLLSKLDEIRSLSSKLSEVQHLYEENMCELSRLSSELQASEIRRKETEIRLKRRESELNEMRDELAYEIEMRSFHEQRSNLVDQ</sequence>